<dbReference type="Gene3D" id="3.30.565.10">
    <property type="entry name" value="Histidine kinase-like ATPase, C-terminal domain"/>
    <property type="match status" value="1"/>
</dbReference>
<sequence>MRINPQHLAVGVVYTISIGFTANLLTLARSPLEAGALAVASIAFLIPHHLQIQAALRGRGQGGVPVALIVQTAATYAPIPYLLSLWVVLGYNWAVSMPTILTGVVLVRLRPRFAIPIMTVIGVITFWLGMRVSGGYLTVPIYNLITVVVTGGVTYGAVRLVVVSRELEQARTELAEAAVLRERLRISRDLHDGLGSNLTAIALKGDLARKLVERDPAAARAELSELVHIARDAAQEVRQVARGYREMSLREEVHRAVALLEASGVNCQTNLAELQVPRPVDEVLAWAVREGITNVVRHSHATTCSISTSAHGGAVRLELVNDRARRRSVDGGGLTGLKERAGGLGGSVSAERTDNGGFRLTMEVPA</sequence>
<proteinExistence type="predicted"/>
<feature type="transmembrane region" description="Helical" evidence="4">
    <location>
        <begin position="85"/>
        <end position="106"/>
    </location>
</feature>
<evidence type="ECO:0000256" key="4">
    <source>
        <dbReference type="SAM" id="Phobius"/>
    </source>
</evidence>
<accession>A0A243RJT2</accession>
<keyword evidence="4" id="KW-1133">Transmembrane helix</keyword>
<dbReference type="InterPro" id="IPR050482">
    <property type="entry name" value="Sensor_HK_TwoCompSys"/>
</dbReference>
<gene>
    <name evidence="6" type="ORF">CA984_22510</name>
</gene>
<reference evidence="6 7" key="1">
    <citation type="submission" date="2017-05" db="EMBL/GenBank/DDBJ databases">
        <title>Biotechnological potential of actinobacteria isolated from South African environments.</title>
        <authorList>
            <person name="Le Roes-Hill M."/>
            <person name="Prins A."/>
            <person name="Durrell K.A."/>
        </authorList>
    </citation>
    <scope>NUCLEOTIDE SEQUENCE [LARGE SCALE GENOMIC DNA]</scope>
    <source>
        <strain evidence="6">M26</strain>
    </source>
</reference>
<dbReference type="InterPro" id="IPR036890">
    <property type="entry name" value="HATPase_C_sf"/>
</dbReference>
<keyword evidence="7" id="KW-1185">Reference proteome</keyword>
<dbReference type="GO" id="GO:0016020">
    <property type="term" value="C:membrane"/>
    <property type="evidence" value="ECO:0007669"/>
    <property type="project" value="InterPro"/>
</dbReference>
<evidence type="ECO:0000313" key="7">
    <source>
        <dbReference type="Proteomes" id="UP000194761"/>
    </source>
</evidence>
<dbReference type="Proteomes" id="UP000194761">
    <property type="component" value="Unassembled WGS sequence"/>
</dbReference>
<keyword evidence="4" id="KW-0812">Transmembrane</keyword>
<dbReference type="RefSeq" id="WP_086575557.1">
    <property type="nucleotide sequence ID" value="NZ_NGFP01000106.1"/>
</dbReference>
<evidence type="ECO:0000256" key="2">
    <source>
        <dbReference type="ARBA" id="ARBA00022777"/>
    </source>
</evidence>
<keyword evidence="4" id="KW-0472">Membrane</keyword>
<dbReference type="Gene3D" id="1.20.5.1930">
    <property type="match status" value="1"/>
</dbReference>
<evidence type="ECO:0000256" key="1">
    <source>
        <dbReference type="ARBA" id="ARBA00022679"/>
    </source>
</evidence>
<dbReference type="EMBL" id="NGFP01000106">
    <property type="protein sequence ID" value="OUC94415.1"/>
    <property type="molecule type" value="Genomic_DNA"/>
</dbReference>
<keyword evidence="3" id="KW-0902">Two-component regulatory system</keyword>
<protein>
    <recommendedName>
        <fullName evidence="5">Signal transduction histidine kinase subgroup 3 dimerisation and phosphoacceptor domain-containing protein</fullName>
    </recommendedName>
</protein>
<dbReference type="SUPFAM" id="SSF55874">
    <property type="entry name" value="ATPase domain of HSP90 chaperone/DNA topoisomerase II/histidine kinase"/>
    <property type="match status" value="1"/>
</dbReference>
<feature type="transmembrane region" description="Helical" evidence="4">
    <location>
        <begin position="141"/>
        <end position="162"/>
    </location>
</feature>
<dbReference type="PANTHER" id="PTHR24421">
    <property type="entry name" value="NITRATE/NITRITE SENSOR PROTEIN NARX-RELATED"/>
    <property type="match status" value="1"/>
</dbReference>
<dbReference type="CDD" id="cd16917">
    <property type="entry name" value="HATPase_UhpB-NarQ-NarX-like"/>
    <property type="match status" value="1"/>
</dbReference>
<organism evidence="6 7">
    <name type="scientific">Streptosporangium minutum</name>
    <dbReference type="NCBI Taxonomy" id="569862"/>
    <lineage>
        <taxon>Bacteria</taxon>
        <taxon>Bacillati</taxon>
        <taxon>Actinomycetota</taxon>
        <taxon>Actinomycetes</taxon>
        <taxon>Streptosporangiales</taxon>
        <taxon>Streptosporangiaceae</taxon>
        <taxon>Streptosporangium</taxon>
    </lineage>
</organism>
<feature type="transmembrane region" description="Helical" evidence="4">
    <location>
        <begin position="113"/>
        <end position="129"/>
    </location>
</feature>
<dbReference type="AlphaFoldDB" id="A0A243RJT2"/>
<comment type="caution">
    <text evidence="6">The sequence shown here is derived from an EMBL/GenBank/DDBJ whole genome shotgun (WGS) entry which is preliminary data.</text>
</comment>
<evidence type="ECO:0000256" key="3">
    <source>
        <dbReference type="ARBA" id="ARBA00023012"/>
    </source>
</evidence>
<keyword evidence="1" id="KW-0808">Transferase</keyword>
<dbReference type="GO" id="GO:0046983">
    <property type="term" value="F:protein dimerization activity"/>
    <property type="evidence" value="ECO:0007669"/>
    <property type="project" value="InterPro"/>
</dbReference>
<keyword evidence="2" id="KW-0418">Kinase</keyword>
<dbReference type="PANTHER" id="PTHR24421:SF63">
    <property type="entry name" value="SENSOR HISTIDINE KINASE DESK"/>
    <property type="match status" value="1"/>
</dbReference>
<dbReference type="GO" id="GO:0000155">
    <property type="term" value="F:phosphorelay sensor kinase activity"/>
    <property type="evidence" value="ECO:0007669"/>
    <property type="project" value="InterPro"/>
</dbReference>
<feature type="domain" description="Signal transduction histidine kinase subgroup 3 dimerisation and phosphoacceptor" evidence="5">
    <location>
        <begin position="182"/>
        <end position="248"/>
    </location>
</feature>
<dbReference type="InterPro" id="IPR011712">
    <property type="entry name" value="Sig_transdc_His_kin_sub3_dim/P"/>
</dbReference>
<evidence type="ECO:0000259" key="5">
    <source>
        <dbReference type="Pfam" id="PF07730"/>
    </source>
</evidence>
<name>A0A243RJT2_9ACTN</name>
<evidence type="ECO:0000313" key="6">
    <source>
        <dbReference type="EMBL" id="OUC94415.1"/>
    </source>
</evidence>
<dbReference type="Pfam" id="PF07730">
    <property type="entry name" value="HisKA_3"/>
    <property type="match status" value="1"/>
</dbReference>
<feature type="transmembrane region" description="Helical" evidence="4">
    <location>
        <begin position="7"/>
        <end position="28"/>
    </location>
</feature>